<dbReference type="Proteomes" id="UP000253250">
    <property type="component" value="Unassembled WGS sequence"/>
</dbReference>
<organism evidence="1 2">
    <name type="scientific">Acidiferrobacter thiooxydans</name>
    <dbReference type="NCBI Taxonomy" id="163359"/>
    <lineage>
        <taxon>Bacteria</taxon>
        <taxon>Pseudomonadati</taxon>
        <taxon>Pseudomonadota</taxon>
        <taxon>Gammaproteobacteria</taxon>
        <taxon>Acidiferrobacterales</taxon>
        <taxon>Acidiferrobacteraceae</taxon>
        <taxon>Acidiferrobacter</taxon>
    </lineage>
</organism>
<evidence type="ECO:0000313" key="1">
    <source>
        <dbReference type="EMBL" id="RCN57243.1"/>
    </source>
</evidence>
<dbReference type="AlphaFoldDB" id="A0A368HFN9"/>
<accession>A0A368HFN9</accession>
<sequence length="340" mass="34757">MNHKGLQRFLGAIRGVLLPGGVAIGCAAALLGMPLSAQAATKDAGLFGQSRPAGTGGITSISGAAGGGLVPWALIAGYGGPGQVGFTASYTHASTADFNANGYGVAAGIDNRVEVSLTQQNFDLGNTGPYLAGVLAGTAPSCPPGSLCAPGAVLADNTAINQDIIGVKVRVFGNALVQGTWMPQVAVGAEYHHNEDGALMKDLGASASGGSYYLALTKVWLKGLLGHVTLLDVTVDATRANYNGLFGFGGPTDNRYHYEPEVSAGVFLDPHVVVGGEYRAMPQNELALGPAVSQSNAWKDVFMAYIPNKNVSLTLAYAMLGHIASIPNSNGLYTSVTASF</sequence>
<dbReference type="PROSITE" id="PS51257">
    <property type="entry name" value="PROKAR_LIPOPROTEIN"/>
    <property type="match status" value="1"/>
</dbReference>
<proteinExistence type="predicted"/>
<protein>
    <submittedName>
        <fullName evidence="1">DUF3034 domain-containing protein</fullName>
    </submittedName>
</protein>
<keyword evidence="2" id="KW-1185">Reference proteome</keyword>
<dbReference type="Pfam" id="PF11231">
    <property type="entry name" value="DUF3034"/>
    <property type="match status" value="1"/>
</dbReference>
<name>A0A368HFN9_9GAMM</name>
<comment type="caution">
    <text evidence="1">The sequence shown here is derived from an EMBL/GenBank/DDBJ whole genome shotgun (WGS) entry which is preliminary data.</text>
</comment>
<dbReference type="OrthoDB" id="9126735at2"/>
<gene>
    <name evidence="1" type="ORF">C4900_13805</name>
</gene>
<reference evidence="1 2" key="1">
    <citation type="submission" date="2018-02" db="EMBL/GenBank/DDBJ databases">
        <title>Insights into the biology of acidophilic members of the Acidiferrobacteraceae family derived from comparative genomic analyses.</title>
        <authorList>
            <person name="Issotta F."/>
            <person name="Thyssen C."/>
            <person name="Mena C."/>
            <person name="Moya A."/>
            <person name="Bellenberg S."/>
            <person name="Sproer C."/>
            <person name="Covarrubias P.C."/>
            <person name="Sand W."/>
            <person name="Quatrini R."/>
            <person name="Vera M."/>
        </authorList>
    </citation>
    <scope>NUCLEOTIDE SEQUENCE [LARGE SCALE GENOMIC DNA]</scope>
    <source>
        <strain evidence="2">m-1</strain>
    </source>
</reference>
<evidence type="ECO:0000313" key="2">
    <source>
        <dbReference type="Proteomes" id="UP000253250"/>
    </source>
</evidence>
<dbReference type="InterPro" id="IPR021393">
    <property type="entry name" value="DUF3034"/>
</dbReference>
<dbReference type="EMBL" id="PSYR01000002">
    <property type="protein sequence ID" value="RCN57243.1"/>
    <property type="molecule type" value="Genomic_DNA"/>
</dbReference>